<dbReference type="InterPro" id="IPR006683">
    <property type="entry name" value="Thioestr_dom"/>
</dbReference>
<dbReference type="STRING" id="1123269.NX02_16570"/>
<evidence type="ECO:0000256" key="2">
    <source>
        <dbReference type="ARBA" id="ARBA00022801"/>
    </source>
</evidence>
<reference evidence="4 5" key="1">
    <citation type="submission" date="2013-07" db="EMBL/GenBank/DDBJ databases">
        <title>Completed genome of Sphingomonas sanxanigenens NX02.</title>
        <authorList>
            <person name="Ma T."/>
            <person name="Huang H."/>
            <person name="Wu M."/>
            <person name="Li X."/>
            <person name="Li G."/>
        </authorList>
    </citation>
    <scope>NUCLEOTIDE SEQUENCE [LARGE SCALE GENOMIC DNA]</scope>
    <source>
        <strain evidence="4 5">NX02</strain>
    </source>
</reference>
<dbReference type="SUPFAM" id="SSF54637">
    <property type="entry name" value="Thioesterase/thiol ester dehydrase-isomerase"/>
    <property type="match status" value="1"/>
</dbReference>
<dbReference type="AlphaFoldDB" id="W0AFF3"/>
<evidence type="ECO:0000259" key="3">
    <source>
        <dbReference type="Pfam" id="PF03061"/>
    </source>
</evidence>
<dbReference type="EMBL" id="CP006644">
    <property type="protein sequence ID" value="AHE54993.1"/>
    <property type="molecule type" value="Genomic_DNA"/>
</dbReference>
<sequence>MLGDGSETVDGKDGWRHWLPGDPTRFIAVLGDMHVRTDAAGRAIVRMMPEHRHSNVLGAVHGGVLMSFADTALFAAAQVLGVEAAEGAVTVDLSAQFIGAGRIGIALEAEVEILRTTRRLIFLRGLIRQAETNILSFAGTVRRASTGTPA</sequence>
<dbReference type="Gene3D" id="3.10.129.10">
    <property type="entry name" value="Hotdog Thioesterase"/>
    <property type="match status" value="1"/>
</dbReference>
<dbReference type="Pfam" id="PF03061">
    <property type="entry name" value="4HBT"/>
    <property type="match status" value="1"/>
</dbReference>
<dbReference type="Proteomes" id="UP000018851">
    <property type="component" value="Chromosome"/>
</dbReference>
<dbReference type="PANTHER" id="PTHR21660:SF1">
    <property type="entry name" value="ACYL-COENZYME A THIOESTERASE 13"/>
    <property type="match status" value="1"/>
</dbReference>
<name>W0AFF3_9SPHN</name>
<dbReference type="InterPro" id="IPR029069">
    <property type="entry name" value="HotDog_dom_sf"/>
</dbReference>
<dbReference type="InterPro" id="IPR039298">
    <property type="entry name" value="ACOT13"/>
</dbReference>
<comment type="similarity">
    <text evidence="1">Belongs to the thioesterase PaaI family.</text>
</comment>
<dbReference type="RefSeq" id="WP_025293189.1">
    <property type="nucleotide sequence ID" value="NZ_CP006644.1"/>
</dbReference>
<evidence type="ECO:0000313" key="4">
    <source>
        <dbReference type="EMBL" id="AHE54993.1"/>
    </source>
</evidence>
<gene>
    <name evidence="4" type="ORF">NX02_16570</name>
</gene>
<dbReference type="eggNOG" id="COG2050">
    <property type="taxonomic scope" value="Bacteria"/>
</dbReference>
<dbReference type="NCBIfam" id="TIGR00369">
    <property type="entry name" value="unchar_dom_1"/>
    <property type="match status" value="1"/>
</dbReference>
<keyword evidence="2" id="KW-0378">Hydrolase</keyword>
<proteinExistence type="inferred from homology"/>
<keyword evidence="5" id="KW-1185">Reference proteome</keyword>
<protein>
    <recommendedName>
        <fullName evidence="3">Thioesterase domain-containing protein</fullName>
    </recommendedName>
</protein>
<feature type="domain" description="Thioesterase" evidence="3">
    <location>
        <begin position="58"/>
        <end position="132"/>
    </location>
</feature>
<dbReference type="KEGG" id="ssan:NX02_16570"/>
<dbReference type="InterPro" id="IPR003736">
    <property type="entry name" value="PAAI_dom"/>
</dbReference>
<organism evidence="4 5">
    <name type="scientific">Sphingomonas sanxanigenens DSM 19645 = NX02</name>
    <dbReference type="NCBI Taxonomy" id="1123269"/>
    <lineage>
        <taxon>Bacteria</taxon>
        <taxon>Pseudomonadati</taxon>
        <taxon>Pseudomonadota</taxon>
        <taxon>Alphaproteobacteria</taxon>
        <taxon>Sphingomonadales</taxon>
        <taxon>Sphingomonadaceae</taxon>
        <taxon>Sphingomonas</taxon>
    </lineage>
</organism>
<dbReference type="CDD" id="cd03443">
    <property type="entry name" value="PaaI_thioesterase"/>
    <property type="match status" value="1"/>
</dbReference>
<dbReference type="PATRIC" id="fig|1123269.5.peg.3245"/>
<dbReference type="HOGENOM" id="CLU_089876_8_3_5"/>
<evidence type="ECO:0000313" key="5">
    <source>
        <dbReference type="Proteomes" id="UP000018851"/>
    </source>
</evidence>
<dbReference type="GO" id="GO:0047617">
    <property type="term" value="F:fatty acyl-CoA hydrolase activity"/>
    <property type="evidence" value="ECO:0007669"/>
    <property type="project" value="InterPro"/>
</dbReference>
<accession>W0AFF3</accession>
<dbReference type="PANTHER" id="PTHR21660">
    <property type="entry name" value="THIOESTERASE SUPERFAMILY MEMBER-RELATED"/>
    <property type="match status" value="1"/>
</dbReference>
<evidence type="ECO:0000256" key="1">
    <source>
        <dbReference type="ARBA" id="ARBA00008324"/>
    </source>
</evidence>